<protein>
    <submittedName>
        <fullName evidence="1">Uncharacterized protein</fullName>
    </submittedName>
</protein>
<dbReference type="AlphaFoldDB" id="A0A8H6F4W3"/>
<comment type="caution">
    <text evidence="1">The sequence shown here is derived from an EMBL/GenBank/DDBJ whole genome shotgun (WGS) entry which is preliminary data.</text>
</comment>
<dbReference type="Proteomes" id="UP000536275">
    <property type="component" value="Unassembled WGS sequence"/>
</dbReference>
<accession>A0A8H6F4W3</accession>
<dbReference type="PANTHER" id="PTHR34365">
    <property type="entry name" value="ENOLASE (DUF1399)"/>
    <property type="match status" value="1"/>
</dbReference>
<dbReference type="PANTHER" id="PTHR34365:SF7">
    <property type="entry name" value="GLYCINE-RICH DOMAIN-CONTAINING PROTEIN 1"/>
    <property type="match status" value="1"/>
</dbReference>
<dbReference type="EMBL" id="JABWAD010000038">
    <property type="protein sequence ID" value="KAF6069312.1"/>
    <property type="molecule type" value="Genomic_DNA"/>
</dbReference>
<proteinExistence type="predicted"/>
<evidence type="ECO:0000313" key="2">
    <source>
        <dbReference type="Proteomes" id="UP000536275"/>
    </source>
</evidence>
<organism evidence="1 2">
    <name type="scientific">Candida albicans</name>
    <name type="common">Yeast</name>
    <dbReference type="NCBI Taxonomy" id="5476"/>
    <lineage>
        <taxon>Eukaryota</taxon>
        <taxon>Fungi</taxon>
        <taxon>Dikarya</taxon>
        <taxon>Ascomycota</taxon>
        <taxon>Saccharomycotina</taxon>
        <taxon>Pichiomycetes</taxon>
        <taxon>Debaryomycetaceae</taxon>
        <taxon>Candida/Lodderomyces clade</taxon>
        <taxon>Candida</taxon>
    </lineage>
</organism>
<dbReference type="Pfam" id="PF07173">
    <property type="entry name" value="GRDP-like"/>
    <property type="match status" value="1"/>
</dbReference>
<gene>
    <name evidence="1" type="ORF">FOB64_003283</name>
</gene>
<sequence>MPSQESMFYFGSGFTLNEIDISMDPPRYNQVLDFIAILEQSDPAAFQSYNYSTQKEYPSIQRDKITDINSKGLPTIADVVAHLKLLKAFGALKAKVLGTSKVIKDLEPAQHKYWQVFLTNAVIKNKKFESMMSQIMPPLDVIMVWHAFLLNPKTFYDSFTRTDFIVFAKYPLPLDRIHGCIDNTTFEFNVPEIYRENYSSLLQSFTNDPNDLIFDPIDDLSAVRITDKQVNIYCPRCQKLLTFQSVPLTTTSETGFADPGFEAYSTENIDIDEKIRNNPYSQIDCICLLTPIWNHDQLKKLQLYYDVHGSTTLSHAYKYFSLAISKLMYTRRSSNVASCVVKSHVQTRYKILDINGYKEMSLADLIKSISSLPSDDKRLKNLLLRNYLQFNLIYLTVQSGIEIVDDLVGCVLRQERFVEKMNTTLNWLRSPFIYQTLSESANRYVNFFHMLTSSDLKRMLVPTLDIDLMWHTHQLWNYGYFKDCLESPCHTGIDHDDTVDENKLDDGYEYTCKMYRKLFKQEYSVCYCHPCVVRRMAAASKFSILLKSGNKQSQPEEPAIINNPLFSKDEGFSHISTHNSIKLPTSRAESKRKKSITASMLEKDRNNSHYYYYHNSSMFVMAPGAPVDSANSELYSNTLCCSIANSTSSCGKCGGKCIGGSGCGNGCGSTGGCVSCGGSSSGGGGGGCGSSSGGGGGGCGGGGGGCGGGGGGGGADCGGKCIGSSGGTGCGSFEGCSSGGGGC</sequence>
<evidence type="ECO:0000313" key="1">
    <source>
        <dbReference type="EMBL" id="KAF6069312.1"/>
    </source>
</evidence>
<reference evidence="1 2" key="1">
    <citation type="submission" date="2020-03" db="EMBL/GenBank/DDBJ databases">
        <title>FDA dAtabase for Regulatory Grade micrObial Sequences (FDA-ARGOS): Supporting development and validation of Infectious Disease Dx tests.</title>
        <authorList>
            <person name="Campos J."/>
            <person name="Goldberg B."/>
            <person name="Tallon L."/>
            <person name="Sadzewicz L."/>
            <person name="Vavikolanu K."/>
            <person name="Mehta A."/>
            <person name="Aluvathingal J."/>
            <person name="Nadendla S."/>
            <person name="Nandy P."/>
            <person name="Geyer C."/>
            <person name="Yan Y."/>
            <person name="Sichtig H."/>
        </authorList>
    </citation>
    <scope>NUCLEOTIDE SEQUENCE [LARGE SCALE GENOMIC DNA]</scope>
    <source>
        <strain evidence="1 2">FDAARGOS_656</strain>
    </source>
</reference>
<dbReference type="InterPro" id="IPR009836">
    <property type="entry name" value="GRDP-like"/>
</dbReference>
<name>A0A8H6F4W3_CANAX</name>